<organism evidence="2 3">
    <name type="scientific">Acidovorax facilis</name>
    <dbReference type="NCBI Taxonomy" id="12917"/>
    <lineage>
        <taxon>Bacteria</taxon>
        <taxon>Pseudomonadati</taxon>
        <taxon>Pseudomonadota</taxon>
        <taxon>Betaproteobacteria</taxon>
        <taxon>Burkholderiales</taxon>
        <taxon>Comamonadaceae</taxon>
        <taxon>Acidovorax</taxon>
    </lineage>
</organism>
<comment type="caution">
    <text evidence="2">The sequence shown here is derived from an EMBL/GenBank/DDBJ whole genome shotgun (WGS) entry which is preliminary data.</text>
</comment>
<evidence type="ECO:0000313" key="2">
    <source>
        <dbReference type="EMBL" id="MFC3933359.1"/>
    </source>
</evidence>
<dbReference type="PANTHER" id="PTHR39600:SF1">
    <property type="entry name" value="PEPTIDASE INHIBITOR I78 FAMILY PROTEIN"/>
    <property type="match status" value="1"/>
</dbReference>
<dbReference type="Proteomes" id="UP001595693">
    <property type="component" value="Unassembled WGS sequence"/>
</dbReference>
<reference evidence="3" key="1">
    <citation type="journal article" date="2019" name="Int. J. Syst. Evol. Microbiol.">
        <title>The Global Catalogue of Microorganisms (GCM) 10K type strain sequencing project: providing services to taxonomists for standard genome sequencing and annotation.</title>
        <authorList>
            <consortium name="The Broad Institute Genomics Platform"/>
            <consortium name="The Broad Institute Genome Sequencing Center for Infectious Disease"/>
            <person name="Wu L."/>
            <person name="Ma J."/>
        </authorList>
    </citation>
    <scope>NUCLEOTIDE SEQUENCE [LARGE SCALE GENOMIC DNA]</scope>
    <source>
        <strain evidence="3">CCUG 2113</strain>
    </source>
</reference>
<evidence type="ECO:0000256" key="1">
    <source>
        <dbReference type="SAM" id="MobiDB-lite"/>
    </source>
</evidence>
<protein>
    <submittedName>
        <fullName evidence="2">I78 family peptidase inhibitor</fullName>
    </submittedName>
</protein>
<dbReference type="InterPro" id="IPR021719">
    <property type="entry name" value="Prot_inh_I78"/>
</dbReference>
<dbReference type="PROSITE" id="PS51257">
    <property type="entry name" value="PROKAR_LIPOPROTEIN"/>
    <property type="match status" value="1"/>
</dbReference>
<feature type="compositionally biased region" description="Pro residues" evidence="1">
    <location>
        <begin position="27"/>
        <end position="39"/>
    </location>
</feature>
<dbReference type="PANTHER" id="PTHR39600">
    <property type="entry name" value="PEPTIDASE INHIBITOR I78 FAMILY PROTEIN"/>
    <property type="match status" value="1"/>
</dbReference>
<dbReference type="Gene3D" id="3.30.10.10">
    <property type="entry name" value="Trypsin Inhibitor V, subunit A"/>
    <property type="match status" value="1"/>
</dbReference>
<dbReference type="Pfam" id="PF11720">
    <property type="entry name" value="Inhibitor_I78"/>
    <property type="match status" value="1"/>
</dbReference>
<keyword evidence="3" id="KW-1185">Reference proteome</keyword>
<name>A0ABV8D4S9_9BURK</name>
<evidence type="ECO:0000313" key="3">
    <source>
        <dbReference type="Proteomes" id="UP001595693"/>
    </source>
</evidence>
<sequence>MTKIPFGISGSLVVAALMTGCASQGQPPAPSGSPAPAEPAPGGLCNAQPAQSAVGQNSTASVVELARVRSGAQMARVLRPGQIITKEFNAQRLNLEVDANGRIVAVRCG</sequence>
<gene>
    <name evidence="2" type="ORF">ACFOW3_01850</name>
</gene>
<accession>A0ABV8D4S9</accession>
<dbReference type="EMBL" id="JBHSAJ010000002">
    <property type="protein sequence ID" value="MFC3933359.1"/>
    <property type="molecule type" value="Genomic_DNA"/>
</dbReference>
<dbReference type="RefSeq" id="WP_082437489.1">
    <property type="nucleotide sequence ID" value="NZ_JAMXAX010000001.1"/>
</dbReference>
<feature type="region of interest" description="Disordered" evidence="1">
    <location>
        <begin position="23"/>
        <end position="51"/>
    </location>
</feature>
<proteinExistence type="predicted"/>